<dbReference type="PANTHER" id="PTHR10458:SF22">
    <property type="entry name" value="PEPTIDE DEFORMYLASE"/>
    <property type="match status" value="1"/>
</dbReference>
<feature type="binding site" evidence="3">
    <location>
        <position position="132"/>
    </location>
    <ligand>
        <name>Fe cation</name>
        <dbReference type="ChEBI" id="CHEBI:24875"/>
    </ligand>
</feature>
<organism evidence="4 5">
    <name type="scientific">Sulfobacillus benefaciens</name>
    <dbReference type="NCBI Taxonomy" id="453960"/>
    <lineage>
        <taxon>Bacteria</taxon>
        <taxon>Bacillati</taxon>
        <taxon>Bacillota</taxon>
        <taxon>Clostridia</taxon>
        <taxon>Eubacteriales</taxon>
        <taxon>Clostridiales Family XVII. Incertae Sedis</taxon>
        <taxon>Sulfobacillus</taxon>
    </lineage>
</organism>
<feature type="binding site" evidence="3">
    <location>
        <position position="86"/>
    </location>
    <ligand>
        <name>Fe cation</name>
        <dbReference type="ChEBI" id="CHEBI:24875"/>
    </ligand>
</feature>
<accession>A0A2T2XAN3</accession>
<gene>
    <name evidence="3 4" type="primary">def</name>
    <name evidence="4" type="ORF">C7B43_02345</name>
</gene>
<comment type="function">
    <text evidence="3">Removes the formyl group from the N-terminal Met of newly synthesized proteins. Requires at least a dipeptide for an efficient rate of reaction. N-terminal L-methionine is a prerequisite for activity but the enzyme has broad specificity at other positions.</text>
</comment>
<dbReference type="Pfam" id="PF01327">
    <property type="entry name" value="Pep_deformylase"/>
    <property type="match status" value="1"/>
</dbReference>
<reference evidence="4 5" key="1">
    <citation type="journal article" date="2014" name="BMC Genomics">
        <title>Comparison of environmental and isolate Sulfobacillus genomes reveals diverse carbon, sulfur, nitrogen, and hydrogen metabolisms.</title>
        <authorList>
            <person name="Justice N.B."/>
            <person name="Norman A."/>
            <person name="Brown C.T."/>
            <person name="Singh A."/>
            <person name="Thomas B.C."/>
            <person name="Banfield J.F."/>
        </authorList>
    </citation>
    <scope>NUCLEOTIDE SEQUENCE [LARGE SCALE GENOMIC DNA]</scope>
    <source>
        <strain evidence="4">AMDSBA1</strain>
    </source>
</reference>
<proteinExistence type="inferred from homology"/>
<evidence type="ECO:0000256" key="1">
    <source>
        <dbReference type="ARBA" id="ARBA00010759"/>
    </source>
</evidence>
<dbReference type="GO" id="GO:0042586">
    <property type="term" value="F:peptide deformylase activity"/>
    <property type="evidence" value="ECO:0007669"/>
    <property type="project" value="UniProtKB-UniRule"/>
</dbReference>
<evidence type="ECO:0000256" key="2">
    <source>
        <dbReference type="ARBA" id="ARBA00023004"/>
    </source>
</evidence>
<feature type="active site" evidence="3">
    <location>
        <position position="129"/>
    </location>
</feature>
<dbReference type="SUPFAM" id="SSF56420">
    <property type="entry name" value="Peptide deformylase"/>
    <property type="match status" value="1"/>
</dbReference>
<dbReference type="HAMAP" id="MF_00163">
    <property type="entry name" value="Pep_deformylase"/>
    <property type="match status" value="1"/>
</dbReference>
<dbReference type="CDD" id="cd00487">
    <property type="entry name" value="Pep_deformylase"/>
    <property type="match status" value="1"/>
</dbReference>
<dbReference type="InterPro" id="IPR023635">
    <property type="entry name" value="Peptide_deformylase"/>
</dbReference>
<dbReference type="Gene3D" id="3.90.45.10">
    <property type="entry name" value="Peptide deformylase"/>
    <property type="match status" value="1"/>
</dbReference>
<sequence length="162" mass="17712">MLDILRAEDAKLRQTAAPVRKVNREIRGLLTEMAETMYAAEGIGLAAPQVGISKRVVVADVGSGLVELVNPQILYREGAQLGYEGCLSIPDLVGEVERAQSIRVTGMDRHGHQIWMNCDGLLARCLQHEIDHLDGVLFTDLALVVVERDKISGQGKNEVVLD</sequence>
<comment type="cofactor">
    <cofactor evidence="3">
        <name>Fe(2+)</name>
        <dbReference type="ChEBI" id="CHEBI:29033"/>
    </cofactor>
    <text evidence="3">Binds 1 Fe(2+) ion.</text>
</comment>
<comment type="caution">
    <text evidence="4">The sequence shown here is derived from an EMBL/GenBank/DDBJ whole genome shotgun (WGS) entry which is preliminary data.</text>
</comment>
<keyword evidence="3" id="KW-0648">Protein biosynthesis</keyword>
<dbReference type="NCBIfam" id="NF001159">
    <property type="entry name" value="PRK00150.1-3"/>
    <property type="match status" value="1"/>
</dbReference>
<dbReference type="PIRSF" id="PIRSF004749">
    <property type="entry name" value="Pep_def"/>
    <property type="match status" value="1"/>
</dbReference>
<dbReference type="PANTHER" id="PTHR10458">
    <property type="entry name" value="PEPTIDE DEFORMYLASE"/>
    <property type="match status" value="1"/>
</dbReference>
<dbReference type="AlphaFoldDB" id="A0A2T2XAN3"/>
<name>A0A2T2XAN3_9FIRM</name>
<keyword evidence="3" id="KW-0378">Hydrolase</keyword>
<evidence type="ECO:0000313" key="5">
    <source>
        <dbReference type="Proteomes" id="UP000242699"/>
    </source>
</evidence>
<feature type="binding site" evidence="3">
    <location>
        <position position="128"/>
    </location>
    <ligand>
        <name>Fe cation</name>
        <dbReference type="ChEBI" id="CHEBI:24875"/>
    </ligand>
</feature>
<comment type="similarity">
    <text evidence="1 3">Belongs to the polypeptide deformylase family.</text>
</comment>
<dbReference type="PRINTS" id="PR01576">
    <property type="entry name" value="PDEFORMYLASE"/>
</dbReference>
<protein>
    <recommendedName>
        <fullName evidence="3">Peptide deformylase</fullName>
        <shortName evidence="3">PDF</shortName>
        <ecNumber evidence="3">3.5.1.88</ecNumber>
    </recommendedName>
    <alternativeName>
        <fullName evidence="3">Polypeptide deformylase</fullName>
    </alternativeName>
</protein>
<comment type="catalytic activity">
    <reaction evidence="3">
        <text>N-terminal N-formyl-L-methionyl-[peptide] + H2O = N-terminal L-methionyl-[peptide] + formate</text>
        <dbReference type="Rhea" id="RHEA:24420"/>
        <dbReference type="Rhea" id="RHEA-COMP:10639"/>
        <dbReference type="Rhea" id="RHEA-COMP:10640"/>
        <dbReference type="ChEBI" id="CHEBI:15377"/>
        <dbReference type="ChEBI" id="CHEBI:15740"/>
        <dbReference type="ChEBI" id="CHEBI:49298"/>
        <dbReference type="ChEBI" id="CHEBI:64731"/>
        <dbReference type="EC" id="3.5.1.88"/>
    </reaction>
</comment>
<dbReference type="NCBIfam" id="TIGR00079">
    <property type="entry name" value="pept_deformyl"/>
    <property type="match status" value="1"/>
</dbReference>
<dbReference type="GO" id="GO:0006412">
    <property type="term" value="P:translation"/>
    <property type="evidence" value="ECO:0007669"/>
    <property type="project" value="UniProtKB-UniRule"/>
</dbReference>
<dbReference type="InterPro" id="IPR036821">
    <property type="entry name" value="Peptide_deformylase_sf"/>
</dbReference>
<dbReference type="GO" id="GO:0046872">
    <property type="term" value="F:metal ion binding"/>
    <property type="evidence" value="ECO:0007669"/>
    <property type="project" value="UniProtKB-KW"/>
</dbReference>
<dbReference type="EMBL" id="PXYT01000002">
    <property type="protein sequence ID" value="PSR31555.1"/>
    <property type="molecule type" value="Genomic_DNA"/>
</dbReference>
<evidence type="ECO:0000256" key="3">
    <source>
        <dbReference type="HAMAP-Rule" id="MF_00163"/>
    </source>
</evidence>
<dbReference type="Proteomes" id="UP000242699">
    <property type="component" value="Unassembled WGS sequence"/>
</dbReference>
<evidence type="ECO:0000313" key="4">
    <source>
        <dbReference type="EMBL" id="PSR31555.1"/>
    </source>
</evidence>
<keyword evidence="2 3" id="KW-0408">Iron</keyword>
<dbReference type="EC" id="3.5.1.88" evidence="3"/>
<keyword evidence="3" id="KW-0479">Metal-binding</keyword>